<comment type="caution">
    <text evidence="2">The sequence shown here is derived from an EMBL/GenBank/DDBJ whole genome shotgun (WGS) entry which is preliminary data.</text>
</comment>
<evidence type="ECO:0000313" key="3">
    <source>
        <dbReference type="Proteomes" id="UP000563426"/>
    </source>
</evidence>
<evidence type="ECO:0000313" key="2">
    <source>
        <dbReference type="EMBL" id="NOK38714.1"/>
    </source>
</evidence>
<dbReference type="EMBL" id="JABFJV010000353">
    <property type="protein sequence ID" value="NOK38714.1"/>
    <property type="molecule type" value="Genomic_DNA"/>
</dbReference>
<evidence type="ECO:0008006" key="4">
    <source>
        <dbReference type="Google" id="ProtNLM"/>
    </source>
</evidence>
<accession>A0A7Y4KTA9</accession>
<feature type="chain" id="PRO_5030610468" description="Cytochrome c-552/4 domain-containing protein" evidence="1">
    <location>
        <begin position="23"/>
        <end position="584"/>
    </location>
</feature>
<organism evidence="2 3">
    <name type="scientific">Corallococcus exercitus</name>
    <dbReference type="NCBI Taxonomy" id="2316736"/>
    <lineage>
        <taxon>Bacteria</taxon>
        <taxon>Pseudomonadati</taxon>
        <taxon>Myxococcota</taxon>
        <taxon>Myxococcia</taxon>
        <taxon>Myxococcales</taxon>
        <taxon>Cystobacterineae</taxon>
        <taxon>Myxococcaceae</taxon>
        <taxon>Corallococcus</taxon>
    </lineage>
</organism>
<dbReference type="SUPFAM" id="SSF48695">
    <property type="entry name" value="Multiheme cytochromes"/>
    <property type="match status" value="1"/>
</dbReference>
<dbReference type="InterPro" id="IPR036280">
    <property type="entry name" value="Multihaem_cyt_sf"/>
</dbReference>
<dbReference type="RefSeq" id="WP_147441874.1">
    <property type="nucleotide sequence ID" value="NZ_JABFJV010000353.1"/>
</dbReference>
<evidence type="ECO:0000256" key="1">
    <source>
        <dbReference type="SAM" id="SignalP"/>
    </source>
</evidence>
<proteinExistence type="predicted"/>
<keyword evidence="3" id="KW-1185">Reference proteome</keyword>
<name>A0A7Y4KTA9_9BACT</name>
<keyword evidence="1" id="KW-0732">Signal</keyword>
<dbReference type="PROSITE" id="PS51257">
    <property type="entry name" value="PROKAR_LIPOPROTEIN"/>
    <property type="match status" value="1"/>
</dbReference>
<reference evidence="2 3" key="1">
    <citation type="submission" date="2020-05" db="EMBL/GenBank/DDBJ databases">
        <authorList>
            <person name="Whitworth D."/>
        </authorList>
    </citation>
    <scope>NUCLEOTIDE SEQUENCE [LARGE SCALE GENOMIC DNA]</scope>
    <source>
        <strain evidence="2 3">AB043B</strain>
    </source>
</reference>
<dbReference type="Proteomes" id="UP000563426">
    <property type="component" value="Unassembled WGS sequence"/>
</dbReference>
<sequence length="584" mass="64744">MKTSLRAAWALLGLAVTAGLGACGEGTGMNAEHRLVSSSDAPVLAQQSSALSDTLEQYAAKCDAAIGATVPDFNCELGTVVPTTNHVNGKCDRPNRLNEQCDPGSRFQVLKDTADVSIVAHCRKQGNAANYYGDIAVIQTNKKNGATCFYQALGTLYGADVKAPSKGTGAWSWKTPADTASIRCVRCHDNGALIRSPYLTQVTGVNKLPGAGDYGFNHDQPYRFIGADFATWKAYKVEVAGNVCLGCHRMGTNNQLGYDDGVALDLGIRATATSEVAKNPHSPASPIWMTPGSTYYDANNASAAAAIRACALRRNEVPLPNTSACRITQYTDVGVPNLPGTFTAVWEPGTQSELQAYARTYTEYREKYDQLWSQGWRLHTLQPYVVGTQVLYNAVWRPGTEGEFQLYGATYTAFRAKYDELWPQGWRLKILQPYVVNGQTYYTAVWRPSTEGEIQLYGATYASYRSTYDSLWPQGWRLKLLQPYVVNGQTYYTAVWRPSTEGEVQVYGVTYASYRATYDSLWPQGWRLKLLEPYVVNGQTLYTAVWRPSTASESQLYDSDYSGYRGRYDELWPQGWRLKILRAY</sequence>
<gene>
    <name evidence="2" type="ORF">HMI49_36535</name>
</gene>
<dbReference type="Pfam" id="PF17660">
    <property type="entry name" value="BTRD1"/>
    <property type="match status" value="4"/>
</dbReference>
<dbReference type="OrthoDB" id="5478869at2"/>
<protein>
    <recommendedName>
        <fullName evidence="4">Cytochrome c-552/4 domain-containing protein</fullName>
    </recommendedName>
</protein>
<dbReference type="AlphaFoldDB" id="A0A7Y4KTA9"/>
<dbReference type="InterPro" id="IPR049511">
    <property type="entry name" value="PGH-like_rpt"/>
</dbReference>
<feature type="signal peptide" evidence="1">
    <location>
        <begin position="1"/>
        <end position="22"/>
    </location>
</feature>